<dbReference type="Pfam" id="PF03717">
    <property type="entry name" value="PBP_dimer"/>
    <property type="match status" value="1"/>
</dbReference>
<evidence type="ECO:0000256" key="3">
    <source>
        <dbReference type="ARBA" id="ARBA00022519"/>
    </source>
</evidence>
<evidence type="ECO:0000256" key="5">
    <source>
        <dbReference type="ARBA" id="ARBA00022645"/>
    </source>
</evidence>
<dbReference type="InterPro" id="IPR001460">
    <property type="entry name" value="PCN-bd_Tpept"/>
</dbReference>
<dbReference type="SUPFAM" id="SSF56601">
    <property type="entry name" value="beta-lactamase/transpeptidase-like"/>
    <property type="match status" value="1"/>
</dbReference>
<evidence type="ECO:0000256" key="14">
    <source>
        <dbReference type="ARBA" id="ARBA00023306"/>
    </source>
</evidence>
<sequence length="579" mass="63272">MAYRTNKNLALKLQMWRAWLVLGGLLTLFLVLVGRAAYLMSYKEEFLREQGEARYSRRLVLEANRGMITDRNGEPLAISTPVQSVWASPPDVPKLTDTQLANLARALGLKPAEVKRKLADKKRDFVYLRRQMPPDAAERVLGLGIPGVAKQTEYRRFYPAGEVLAHVIGFTGIDNKGQEGFELTRESMLAGKPGSRQVIKDRRGYIVEDVTSIEKPRDGQTLTLSIDSKIQYLAFRELKKAVESTNAKGGGIVVLDSHTGEVLALANMPSFNPNNREKLDPASRRNRALTDVYEPGSTLKPFTVAAALETGNVTPQTVVQTGNGRYSIGPATVHDTRPHGAITVEQVIQRSSNVGTSKLQLDMGREYLWTFYDSLGFGQLPRSGFPGEVAGRLRPWKNWVPIDQATMSYGHGISVSLLQIARAYQIFATDGEIRPISFQKLVAPLPGRSVIKPETAQAIRKMLEMVTQPGGTALRAQVAGYRVGGKTGTAHKLAGGAYATDKYVGSFVGIAPMSAPRLIVAVMIDEPEPIPGRYYGGYVAAPVFSAVVAGSLRVMGIPPDAPQNVPQLDMLGDLVKEEM</sequence>
<evidence type="ECO:0000256" key="7">
    <source>
        <dbReference type="ARBA" id="ARBA00022692"/>
    </source>
</evidence>
<accession>A0ABQ5YDF9</accession>
<name>A0ABQ5YDF9_9NEIS</name>
<dbReference type="PANTHER" id="PTHR30627">
    <property type="entry name" value="PEPTIDOGLYCAN D,D-TRANSPEPTIDASE"/>
    <property type="match status" value="1"/>
</dbReference>
<comment type="subcellular location">
    <subcellularLocation>
        <location evidence="1">Membrane</location>
    </subcellularLocation>
</comment>
<evidence type="ECO:0000259" key="17">
    <source>
        <dbReference type="Pfam" id="PF00905"/>
    </source>
</evidence>
<evidence type="ECO:0000256" key="11">
    <source>
        <dbReference type="ARBA" id="ARBA00022989"/>
    </source>
</evidence>
<comment type="caution">
    <text evidence="19">The sequence shown here is derived from an EMBL/GenBank/DDBJ whole genome shotgun (WGS) entry which is preliminary data.</text>
</comment>
<keyword evidence="10 16" id="KW-0573">Peptidoglycan synthesis</keyword>
<dbReference type="InterPro" id="IPR050515">
    <property type="entry name" value="Beta-lactam/transpept"/>
</dbReference>
<organism evidence="19 20">
    <name type="scientific">Chitinimonas prasina</name>
    <dbReference type="NCBI Taxonomy" id="1434937"/>
    <lineage>
        <taxon>Bacteria</taxon>
        <taxon>Pseudomonadati</taxon>
        <taxon>Pseudomonadota</taxon>
        <taxon>Betaproteobacteria</taxon>
        <taxon>Neisseriales</taxon>
        <taxon>Chitinibacteraceae</taxon>
        <taxon>Chitinimonas</taxon>
    </lineage>
</organism>
<dbReference type="InterPro" id="IPR012338">
    <property type="entry name" value="Beta-lactam/transpept-like"/>
</dbReference>
<comment type="similarity">
    <text evidence="16">Belongs to the transpeptidase family. FtsI subfamily.</text>
</comment>
<evidence type="ECO:0000256" key="10">
    <source>
        <dbReference type="ARBA" id="ARBA00022984"/>
    </source>
</evidence>
<comment type="function">
    <text evidence="16">Catalyzes cross-linking of the peptidoglycan cell wall at the division septum.</text>
</comment>
<evidence type="ECO:0000256" key="4">
    <source>
        <dbReference type="ARBA" id="ARBA00022618"/>
    </source>
</evidence>
<evidence type="ECO:0000256" key="8">
    <source>
        <dbReference type="ARBA" id="ARBA00022801"/>
    </source>
</evidence>
<dbReference type="RefSeq" id="WP_284195714.1">
    <property type="nucleotide sequence ID" value="NZ_BSOG01000001.1"/>
</dbReference>
<feature type="active site" description="Acyl-ester intermediate" evidence="16">
    <location>
        <position position="297"/>
    </location>
</feature>
<keyword evidence="20" id="KW-1185">Reference proteome</keyword>
<evidence type="ECO:0000313" key="19">
    <source>
        <dbReference type="EMBL" id="GLR12596.1"/>
    </source>
</evidence>
<keyword evidence="14 16" id="KW-0131">Cell cycle</keyword>
<keyword evidence="3 16" id="KW-0997">Cell inner membrane</keyword>
<dbReference type="InterPro" id="IPR005311">
    <property type="entry name" value="PBP_dimer"/>
</dbReference>
<evidence type="ECO:0000259" key="18">
    <source>
        <dbReference type="Pfam" id="PF03717"/>
    </source>
</evidence>
<evidence type="ECO:0000256" key="15">
    <source>
        <dbReference type="ARBA" id="ARBA00023316"/>
    </source>
</evidence>
<dbReference type="EMBL" id="BSOG01000001">
    <property type="protein sequence ID" value="GLR12596.1"/>
    <property type="molecule type" value="Genomic_DNA"/>
</dbReference>
<dbReference type="Gene3D" id="3.40.710.10">
    <property type="entry name" value="DD-peptidase/beta-lactamase superfamily"/>
    <property type="match status" value="1"/>
</dbReference>
<keyword evidence="7 16" id="KW-0812">Transmembrane</keyword>
<evidence type="ECO:0000256" key="1">
    <source>
        <dbReference type="ARBA" id="ARBA00004370"/>
    </source>
</evidence>
<evidence type="ECO:0000256" key="16">
    <source>
        <dbReference type="HAMAP-Rule" id="MF_02080"/>
    </source>
</evidence>
<comment type="pathway">
    <text evidence="16">Cell wall biogenesis; peptidoglycan biosynthesis.</text>
</comment>
<comment type="catalytic activity">
    <reaction evidence="16">
        <text>Preferential cleavage: (Ac)2-L-Lys-D-Ala-|-D-Ala. Also transpeptidation of peptidyl-alanyl moieties that are N-acyl substituents of D-alanine.</text>
        <dbReference type="EC" id="3.4.16.4"/>
    </reaction>
</comment>
<evidence type="ECO:0000256" key="12">
    <source>
        <dbReference type="ARBA" id="ARBA00023136"/>
    </source>
</evidence>
<dbReference type="InterPro" id="IPR036138">
    <property type="entry name" value="PBP_dimer_sf"/>
</dbReference>
<keyword evidence="13 16" id="KW-0717">Septation</keyword>
<dbReference type="SUPFAM" id="SSF56519">
    <property type="entry name" value="Penicillin binding protein dimerisation domain"/>
    <property type="match status" value="1"/>
</dbReference>
<keyword evidence="8 16" id="KW-0378">Hydrolase</keyword>
<dbReference type="EC" id="3.4.16.4" evidence="16"/>
<protein>
    <recommendedName>
        <fullName evidence="16">Peptidoglycan D,D-transpeptidase FtsI</fullName>
        <ecNumber evidence="16">3.4.16.4</ecNumber>
    </recommendedName>
    <alternativeName>
        <fullName evidence="16">Penicillin-binding protein 3</fullName>
        <shortName evidence="16">PBP-3</shortName>
    </alternativeName>
</protein>
<dbReference type="Proteomes" id="UP001156706">
    <property type="component" value="Unassembled WGS sequence"/>
</dbReference>
<evidence type="ECO:0000313" key="20">
    <source>
        <dbReference type="Proteomes" id="UP001156706"/>
    </source>
</evidence>
<feature type="domain" description="Penicillin-binding protein dimerisation" evidence="18">
    <location>
        <begin position="62"/>
        <end position="209"/>
    </location>
</feature>
<proteinExistence type="inferred from homology"/>
<keyword evidence="6 16" id="KW-0645">Protease</keyword>
<evidence type="ECO:0000256" key="9">
    <source>
        <dbReference type="ARBA" id="ARBA00022960"/>
    </source>
</evidence>
<keyword evidence="9 16" id="KW-0133">Cell shape</keyword>
<keyword evidence="11 16" id="KW-1133">Transmembrane helix</keyword>
<evidence type="ECO:0000256" key="6">
    <source>
        <dbReference type="ARBA" id="ARBA00022670"/>
    </source>
</evidence>
<keyword evidence="12 16" id="KW-0472">Membrane</keyword>
<keyword evidence="15 16" id="KW-0961">Cell wall biogenesis/degradation</keyword>
<feature type="domain" description="Penicillin-binding protein transpeptidase" evidence="17">
    <location>
        <begin position="250"/>
        <end position="548"/>
    </location>
</feature>
<evidence type="ECO:0000256" key="2">
    <source>
        <dbReference type="ARBA" id="ARBA00022475"/>
    </source>
</evidence>
<dbReference type="HAMAP" id="MF_02080">
    <property type="entry name" value="FtsI_transpept"/>
    <property type="match status" value="1"/>
</dbReference>
<keyword evidence="5 16" id="KW-0121">Carboxypeptidase</keyword>
<dbReference type="InterPro" id="IPR037532">
    <property type="entry name" value="FtsI_transpept"/>
</dbReference>
<evidence type="ECO:0000256" key="13">
    <source>
        <dbReference type="ARBA" id="ARBA00023210"/>
    </source>
</evidence>
<dbReference type="Gene3D" id="3.30.450.330">
    <property type="match status" value="1"/>
</dbReference>
<dbReference type="Gene3D" id="3.90.1310.10">
    <property type="entry name" value="Penicillin-binding protein 2a (Domain 2)"/>
    <property type="match status" value="1"/>
</dbReference>
<gene>
    <name evidence="16 19" type="primary">ftsI</name>
    <name evidence="19" type="ORF">GCM10007907_13860</name>
</gene>
<dbReference type="Pfam" id="PF00905">
    <property type="entry name" value="Transpeptidase"/>
    <property type="match status" value="1"/>
</dbReference>
<dbReference type="PANTHER" id="PTHR30627:SF1">
    <property type="entry name" value="PEPTIDOGLYCAN D,D-TRANSPEPTIDASE FTSI"/>
    <property type="match status" value="1"/>
</dbReference>
<keyword evidence="4 16" id="KW-0132">Cell division</keyword>
<reference evidence="20" key="1">
    <citation type="journal article" date="2019" name="Int. J. Syst. Evol. Microbiol.">
        <title>The Global Catalogue of Microorganisms (GCM) 10K type strain sequencing project: providing services to taxonomists for standard genome sequencing and annotation.</title>
        <authorList>
            <consortium name="The Broad Institute Genomics Platform"/>
            <consortium name="The Broad Institute Genome Sequencing Center for Infectious Disease"/>
            <person name="Wu L."/>
            <person name="Ma J."/>
        </authorList>
    </citation>
    <scope>NUCLEOTIDE SEQUENCE [LARGE SCALE GENOMIC DNA]</scope>
    <source>
        <strain evidence="20">NBRC 110044</strain>
    </source>
</reference>
<keyword evidence="2 16" id="KW-1003">Cell membrane</keyword>